<evidence type="ECO:0000256" key="4">
    <source>
        <dbReference type="ARBA" id="ARBA00022833"/>
    </source>
</evidence>
<evidence type="ECO:0000313" key="9">
    <source>
        <dbReference type="Proteomes" id="UP000199698"/>
    </source>
</evidence>
<sequence>MSLEYPQLMPREKLLKFGVEALSDAELLALFLRTGTRNLPVLELSQSLLNDFGSLYNLINASHEDFCQNHGLGTAKYTQLKAVVELSSRYLKVKMTHENSLSSPSVTHHYLASRLANKDREIFMVIFLDNQHHVISSEEMFVGTYNCVEVHPREVARRALQHNAAALILAHNHPSGMAEPSQADRHLTQKIEEVCELVDIRVIDHIVIGKGEYVSFAERGWIL</sequence>
<dbReference type="GO" id="GO:0008237">
    <property type="term" value="F:metallopeptidase activity"/>
    <property type="evidence" value="ECO:0007669"/>
    <property type="project" value="UniProtKB-KW"/>
</dbReference>
<dbReference type="AlphaFoldDB" id="A0A1C4B4Y2"/>
<dbReference type="InterPro" id="IPR046778">
    <property type="entry name" value="UPF0758_N"/>
</dbReference>
<accession>A0A1C4B4Y2</accession>
<evidence type="ECO:0000256" key="1">
    <source>
        <dbReference type="ARBA" id="ARBA00022670"/>
    </source>
</evidence>
<dbReference type="PROSITE" id="PS50249">
    <property type="entry name" value="MPN"/>
    <property type="match status" value="1"/>
</dbReference>
<keyword evidence="3" id="KW-0378">Hydrolase</keyword>
<evidence type="ECO:0000256" key="3">
    <source>
        <dbReference type="ARBA" id="ARBA00022801"/>
    </source>
</evidence>
<keyword evidence="5" id="KW-0482">Metalloprotease</keyword>
<evidence type="ECO:0000313" key="8">
    <source>
        <dbReference type="EMBL" id="SCC01854.1"/>
    </source>
</evidence>
<dbReference type="NCBIfam" id="NF000642">
    <property type="entry name" value="PRK00024.1"/>
    <property type="match status" value="1"/>
</dbReference>
<evidence type="ECO:0000256" key="2">
    <source>
        <dbReference type="ARBA" id="ARBA00022723"/>
    </source>
</evidence>
<evidence type="ECO:0000256" key="6">
    <source>
        <dbReference type="RuleBase" id="RU003797"/>
    </source>
</evidence>
<dbReference type="Pfam" id="PF04002">
    <property type="entry name" value="RadC"/>
    <property type="match status" value="1"/>
</dbReference>
<dbReference type="RefSeq" id="WP_202112896.1">
    <property type="nucleotide sequence ID" value="NZ_FMBA01000017.1"/>
</dbReference>
<dbReference type="PANTHER" id="PTHR30471">
    <property type="entry name" value="DNA REPAIR PROTEIN RADC"/>
    <property type="match status" value="1"/>
</dbReference>
<dbReference type="STRING" id="1798183.GA0061080_101717"/>
<dbReference type="Gene3D" id="3.40.140.10">
    <property type="entry name" value="Cytidine Deaminase, domain 2"/>
    <property type="match status" value="1"/>
</dbReference>
<proteinExistence type="inferred from homology"/>
<evidence type="ECO:0000259" key="7">
    <source>
        <dbReference type="PROSITE" id="PS50249"/>
    </source>
</evidence>
<dbReference type="PROSITE" id="PS01302">
    <property type="entry name" value="UPF0758"/>
    <property type="match status" value="1"/>
</dbReference>
<dbReference type="NCBIfam" id="TIGR00608">
    <property type="entry name" value="radc"/>
    <property type="match status" value="1"/>
</dbReference>
<feature type="domain" description="MPN" evidence="7">
    <location>
        <begin position="100"/>
        <end position="222"/>
    </location>
</feature>
<keyword evidence="1" id="KW-0645">Protease</keyword>
<keyword evidence="9" id="KW-1185">Reference proteome</keyword>
<dbReference type="GO" id="GO:0006508">
    <property type="term" value="P:proteolysis"/>
    <property type="evidence" value="ECO:0007669"/>
    <property type="project" value="UniProtKB-KW"/>
</dbReference>
<dbReference type="Pfam" id="PF20582">
    <property type="entry name" value="UPF0758_N"/>
    <property type="match status" value="1"/>
</dbReference>
<dbReference type="EMBL" id="FMBA01000017">
    <property type="protein sequence ID" value="SCC01854.1"/>
    <property type="molecule type" value="Genomic_DNA"/>
</dbReference>
<reference evidence="9" key="1">
    <citation type="submission" date="2016-08" db="EMBL/GenBank/DDBJ databases">
        <authorList>
            <person name="Varghese N."/>
            <person name="Submissions Spin"/>
        </authorList>
    </citation>
    <scope>NUCLEOTIDE SEQUENCE [LARGE SCALE GENOMIC DNA]</scope>
    <source>
        <strain evidence="9">R-53144</strain>
    </source>
</reference>
<dbReference type="Gene3D" id="1.10.150.20">
    <property type="entry name" value="5' to 3' exonuclease, C-terminal subdomain"/>
    <property type="match status" value="1"/>
</dbReference>
<dbReference type="Proteomes" id="UP000199698">
    <property type="component" value="Unassembled WGS sequence"/>
</dbReference>
<dbReference type="InterPro" id="IPR025657">
    <property type="entry name" value="RadC_JAB"/>
</dbReference>
<dbReference type="SUPFAM" id="SSF102712">
    <property type="entry name" value="JAB1/MPN domain"/>
    <property type="match status" value="1"/>
</dbReference>
<keyword evidence="4" id="KW-0862">Zinc</keyword>
<dbReference type="InterPro" id="IPR037518">
    <property type="entry name" value="MPN"/>
</dbReference>
<dbReference type="GO" id="GO:0046872">
    <property type="term" value="F:metal ion binding"/>
    <property type="evidence" value="ECO:0007669"/>
    <property type="project" value="UniProtKB-KW"/>
</dbReference>
<dbReference type="InterPro" id="IPR010994">
    <property type="entry name" value="RuvA_2-like"/>
</dbReference>
<gene>
    <name evidence="8" type="ORF">GA0061080_101717</name>
</gene>
<organism evidence="8 9">
    <name type="scientific">Gilliamella intestini</name>
    <dbReference type="NCBI Taxonomy" id="1798183"/>
    <lineage>
        <taxon>Bacteria</taxon>
        <taxon>Pseudomonadati</taxon>
        <taxon>Pseudomonadota</taxon>
        <taxon>Gammaproteobacteria</taxon>
        <taxon>Orbales</taxon>
        <taxon>Orbaceae</taxon>
        <taxon>Gilliamella</taxon>
    </lineage>
</organism>
<dbReference type="SUPFAM" id="SSF47781">
    <property type="entry name" value="RuvA domain 2-like"/>
    <property type="match status" value="1"/>
</dbReference>
<keyword evidence="2" id="KW-0479">Metal-binding</keyword>
<name>A0A1C4B4Y2_9GAMM</name>
<dbReference type="PANTHER" id="PTHR30471:SF3">
    <property type="entry name" value="UPF0758 PROTEIN YEES-RELATED"/>
    <property type="match status" value="1"/>
</dbReference>
<evidence type="ECO:0000256" key="5">
    <source>
        <dbReference type="ARBA" id="ARBA00023049"/>
    </source>
</evidence>
<comment type="similarity">
    <text evidence="6">Belongs to the UPF0758 family.</text>
</comment>
<dbReference type="InterPro" id="IPR001405">
    <property type="entry name" value="UPF0758"/>
</dbReference>
<protein>
    <submittedName>
        <fullName evidence="8">DNA repair protein RadC</fullName>
    </submittedName>
</protein>
<dbReference type="CDD" id="cd08071">
    <property type="entry name" value="MPN_DUF2466"/>
    <property type="match status" value="1"/>
</dbReference>
<dbReference type="InterPro" id="IPR020891">
    <property type="entry name" value="UPF0758_CS"/>
</dbReference>